<dbReference type="InterPro" id="IPR011545">
    <property type="entry name" value="DEAD/DEAH_box_helicase_dom"/>
</dbReference>
<keyword evidence="2" id="KW-0378">Hydrolase</keyword>
<dbReference type="OrthoDB" id="10256233at2759"/>
<evidence type="ECO:0000256" key="6">
    <source>
        <dbReference type="SAM" id="MobiDB-lite"/>
    </source>
</evidence>
<feature type="compositionally biased region" description="Basic and acidic residues" evidence="6">
    <location>
        <begin position="60"/>
        <end position="72"/>
    </location>
</feature>
<keyword evidence="10" id="KW-1185">Reference proteome</keyword>
<keyword evidence="3 9" id="KW-0347">Helicase</keyword>
<dbReference type="InterPro" id="IPR027417">
    <property type="entry name" value="P-loop_NTPase"/>
</dbReference>
<dbReference type="PROSITE" id="PS51192">
    <property type="entry name" value="HELICASE_ATP_BIND_1"/>
    <property type="match status" value="1"/>
</dbReference>
<dbReference type="InterPro" id="IPR014001">
    <property type="entry name" value="Helicase_ATP-bd"/>
</dbReference>
<sequence>MPQSSSSVKQGGKGVGRAAALVGPPLRPYTASHGGGGGRGPASRGSSPASRGSGRGGRGSRKEKGADFEANRQLDLFGEPGEWKARKRADHLREWRSRTEAVADGIAPVGGAEAAGGRRSSSSMYRGPPAAKVFEPKVWSTEAGGGRPAVFFAKDASSFVAVGASDELQAALAASGITKPSHVQAVGFKPILRGEDVALADQTGSGKTIAYLAPLVQSLRDAERVSGRTPAGHVRAVVLTPTSELAQQVLGVAKRIAAAGVPFRSSIITGEHKWRTQAETAAAGLELLVCTPGRLRAHLTAEKDGVPTPSFSLASTTHVVLDEADLLLEDADFEATWRLLRAALPDRAATAFVTATLPDWLITRVQKDLPLTKVH</sequence>
<evidence type="ECO:0000256" key="2">
    <source>
        <dbReference type="ARBA" id="ARBA00022801"/>
    </source>
</evidence>
<dbReference type="SUPFAM" id="SSF52540">
    <property type="entry name" value="P-loop containing nucleoside triphosphate hydrolases"/>
    <property type="match status" value="1"/>
</dbReference>
<evidence type="ECO:0000256" key="5">
    <source>
        <dbReference type="PROSITE-ProRule" id="PRU00552"/>
    </source>
</evidence>
<accession>A0A0M0JTA1</accession>
<dbReference type="SMART" id="SM00487">
    <property type="entry name" value="DEXDc"/>
    <property type="match status" value="1"/>
</dbReference>
<feature type="domain" description="DEAD-box RNA helicase Q" evidence="8">
    <location>
        <begin position="157"/>
        <end position="185"/>
    </location>
</feature>
<feature type="compositionally biased region" description="Low complexity" evidence="6">
    <location>
        <begin position="1"/>
        <end position="10"/>
    </location>
</feature>
<dbReference type="GO" id="GO:0005524">
    <property type="term" value="F:ATP binding"/>
    <property type="evidence" value="ECO:0007669"/>
    <property type="project" value="UniProtKB-KW"/>
</dbReference>
<keyword evidence="4" id="KW-0067">ATP-binding</keyword>
<keyword evidence="1" id="KW-0547">Nucleotide-binding</keyword>
<dbReference type="PROSITE" id="PS51195">
    <property type="entry name" value="Q_MOTIF"/>
    <property type="match status" value="1"/>
</dbReference>
<evidence type="ECO:0000313" key="9">
    <source>
        <dbReference type="EMBL" id="KOO29398.1"/>
    </source>
</evidence>
<name>A0A0M0JTA1_9EUKA</name>
<dbReference type="EMBL" id="JWZX01002422">
    <property type="protein sequence ID" value="KOO29398.1"/>
    <property type="molecule type" value="Genomic_DNA"/>
</dbReference>
<feature type="region of interest" description="Disordered" evidence="6">
    <location>
        <begin position="1"/>
        <end position="72"/>
    </location>
</feature>
<evidence type="ECO:0000256" key="1">
    <source>
        <dbReference type="ARBA" id="ARBA00022741"/>
    </source>
</evidence>
<dbReference type="Pfam" id="PF00270">
    <property type="entry name" value="DEAD"/>
    <property type="match status" value="1"/>
</dbReference>
<evidence type="ECO:0000259" key="7">
    <source>
        <dbReference type="PROSITE" id="PS51192"/>
    </source>
</evidence>
<dbReference type="GO" id="GO:0016787">
    <property type="term" value="F:hydrolase activity"/>
    <property type="evidence" value="ECO:0007669"/>
    <property type="project" value="UniProtKB-KW"/>
</dbReference>
<reference evidence="10" key="1">
    <citation type="journal article" date="2015" name="PLoS Genet.">
        <title>Genome Sequence and Transcriptome Analyses of Chrysochromulina tobin: Metabolic Tools for Enhanced Algal Fitness in the Prominent Order Prymnesiales (Haptophyceae).</title>
        <authorList>
            <person name="Hovde B.T."/>
            <person name="Deodato C.R."/>
            <person name="Hunsperger H.M."/>
            <person name="Ryken S.A."/>
            <person name="Yost W."/>
            <person name="Jha R.K."/>
            <person name="Patterson J."/>
            <person name="Monnat R.J. Jr."/>
            <person name="Barlow S.B."/>
            <person name="Starkenburg S.R."/>
            <person name="Cattolico R.A."/>
        </authorList>
    </citation>
    <scope>NUCLEOTIDE SEQUENCE</scope>
    <source>
        <strain evidence="10">CCMP291</strain>
    </source>
</reference>
<organism evidence="9 10">
    <name type="scientific">Chrysochromulina tobinii</name>
    <dbReference type="NCBI Taxonomy" id="1460289"/>
    <lineage>
        <taxon>Eukaryota</taxon>
        <taxon>Haptista</taxon>
        <taxon>Haptophyta</taxon>
        <taxon>Prymnesiophyceae</taxon>
        <taxon>Prymnesiales</taxon>
        <taxon>Chrysochromulinaceae</taxon>
        <taxon>Chrysochromulina</taxon>
    </lineage>
</organism>
<dbReference type="PANTHER" id="PTHR47960">
    <property type="entry name" value="DEAD-BOX ATP-DEPENDENT RNA HELICASE 50"/>
    <property type="match status" value="1"/>
</dbReference>
<dbReference type="InterPro" id="IPR044742">
    <property type="entry name" value="DEAD/DEAH_RhlB"/>
</dbReference>
<gene>
    <name evidence="9" type="ORF">Ctob_009800</name>
</gene>
<dbReference type="GO" id="GO:0003676">
    <property type="term" value="F:nucleic acid binding"/>
    <property type="evidence" value="ECO:0007669"/>
    <property type="project" value="InterPro"/>
</dbReference>
<evidence type="ECO:0000259" key="8">
    <source>
        <dbReference type="PROSITE" id="PS51195"/>
    </source>
</evidence>
<feature type="domain" description="Helicase ATP-binding" evidence="7">
    <location>
        <begin position="188"/>
        <end position="375"/>
    </location>
</feature>
<dbReference type="InterPro" id="IPR014014">
    <property type="entry name" value="RNA_helicase_DEAD_Q_motif"/>
</dbReference>
<evidence type="ECO:0000313" key="10">
    <source>
        <dbReference type="Proteomes" id="UP000037460"/>
    </source>
</evidence>
<dbReference type="Gene3D" id="3.40.50.300">
    <property type="entry name" value="P-loop containing nucleotide triphosphate hydrolases"/>
    <property type="match status" value="1"/>
</dbReference>
<dbReference type="GO" id="GO:0003724">
    <property type="term" value="F:RNA helicase activity"/>
    <property type="evidence" value="ECO:0007669"/>
    <property type="project" value="InterPro"/>
</dbReference>
<evidence type="ECO:0000256" key="3">
    <source>
        <dbReference type="ARBA" id="ARBA00022806"/>
    </source>
</evidence>
<dbReference type="CDD" id="cd00268">
    <property type="entry name" value="DEADc"/>
    <property type="match status" value="1"/>
</dbReference>
<evidence type="ECO:0000256" key="4">
    <source>
        <dbReference type="ARBA" id="ARBA00022840"/>
    </source>
</evidence>
<protein>
    <submittedName>
        <fullName evidence="9">Dead-box ATP-dependent RNA helicase 50-like protein</fullName>
    </submittedName>
</protein>
<comment type="caution">
    <text evidence="9">The sequence shown here is derived from an EMBL/GenBank/DDBJ whole genome shotgun (WGS) entry which is preliminary data.</text>
</comment>
<dbReference type="Proteomes" id="UP000037460">
    <property type="component" value="Unassembled WGS sequence"/>
</dbReference>
<dbReference type="AlphaFoldDB" id="A0A0M0JTA1"/>
<feature type="short sequence motif" description="Q motif" evidence="5">
    <location>
        <begin position="157"/>
        <end position="185"/>
    </location>
</feature>
<proteinExistence type="predicted"/>
<feature type="compositionally biased region" description="Low complexity" evidence="6">
    <location>
        <begin position="41"/>
        <end position="52"/>
    </location>
</feature>